<evidence type="ECO:0000256" key="6">
    <source>
        <dbReference type="ARBA" id="ARBA00023141"/>
    </source>
</evidence>
<dbReference type="InterPro" id="IPR006219">
    <property type="entry name" value="DAHP_synth_1"/>
</dbReference>
<dbReference type="AlphaFoldDB" id="A0A1F5JDZ6"/>
<evidence type="ECO:0000256" key="3">
    <source>
        <dbReference type="ARBA" id="ARBA00007985"/>
    </source>
</evidence>
<evidence type="ECO:0000256" key="7">
    <source>
        <dbReference type="ARBA" id="ARBA00047508"/>
    </source>
</evidence>
<evidence type="ECO:0000259" key="9">
    <source>
        <dbReference type="Pfam" id="PF00793"/>
    </source>
</evidence>
<dbReference type="PANTHER" id="PTHR21225">
    <property type="entry name" value="PHOSPHO-2-DEHYDRO-3-DEOXYHEPTONATE ALDOLASE DAHP SYNTHETASE"/>
    <property type="match status" value="1"/>
</dbReference>
<dbReference type="GO" id="GO:0008652">
    <property type="term" value="P:amino acid biosynthetic process"/>
    <property type="evidence" value="ECO:0007669"/>
    <property type="project" value="UniProtKB-KW"/>
</dbReference>
<comment type="function">
    <text evidence="1 8">Stereospecific condensation of phosphoenolpyruvate (PEP) and D-erythrose-4-phosphate (E4P) giving rise to 3-deoxy-D-arabino-heptulosonate-7-phosphate (DAHP).</text>
</comment>
<evidence type="ECO:0000256" key="8">
    <source>
        <dbReference type="PIRNR" id="PIRNR001361"/>
    </source>
</evidence>
<dbReference type="PANTHER" id="PTHR21225:SF10">
    <property type="entry name" value="PHOSPHO-2-DEHYDRO-3-DEOXYHEPTONATE ALDOLASE, TYR-SENSITIVE"/>
    <property type="match status" value="1"/>
</dbReference>
<sequence>MIREIDTQPIDDTHIASYEPIRPPVELKRKIVNRSIDFIIGTRQEVRDILHGRDARRLLMIVGPCSIHDTEAAAEYAGRLLNLKANLADELLIVMRTYPEKPRTTIGWKGLAYDPYLDGSSDASAGLAVTRQLLADINKSGLSCAVEFLDPITAQYYADLVSWGAIGARTTESQVHRQLASGLSMPIGFKNSTEGDSKIAVDAMTTAASGHTFFGIDERGNISAVTTNGNPDTHLVLRGGNKGPNYDKASINHAISLIQKRNLCTEVNRPIMIDCSHGNSEKDHRRQADVVMNVLEQIQRGQRQVMGLMLESNLHPGRQDLTPGQPLKYGVSITDACLGWEETKDLLLTCARMVQPKRYTVPVYA</sequence>
<protein>
    <recommendedName>
        <fullName evidence="8">Phospho-2-dehydro-3-deoxyheptonate aldolase</fullName>
        <ecNumber evidence="8">2.5.1.54</ecNumber>
    </recommendedName>
</protein>
<keyword evidence="4 8" id="KW-0028">Amino-acid biosynthesis</keyword>
<evidence type="ECO:0000313" key="10">
    <source>
        <dbReference type="EMBL" id="OGE26710.1"/>
    </source>
</evidence>
<comment type="pathway">
    <text evidence="2 8">Metabolic intermediate biosynthesis; chorismate biosynthesis; chorismate from D-erythrose 4-phosphate and phosphoenolpyruvate: step 1/7.</text>
</comment>
<comment type="catalytic activity">
    <reaction evidence="7 8">
        <text>D-erythrose 4-phosphate + phosphoenolpyruvate + H2O = 7-phospho-2-dehydro-3-deoxy-D-arabino-heptonate + phosphate</text>
        <dbReference type="Rhea" id="RHEA:14717"/>
        <dbReference type="ChEBI" id="CHEBI:15377"/>
        <dbReference type="ChEBI" id="CHEBI:16897"/>
        <dbReference type="ChEBI" id="CHEBI:43474"/>
        <dbReference type="ChEBI" id="CHEBI:58394"/>
        <dbReference type="ChEBI" id="CHEBI:58702"/>
        <dbReference type="EC" id="2.5.1.54"/>
    </reaction>
</comment>
<dbReference type="InterPro" id="IPR006218">
    <property type="entry name" value="DAHP1/KDSA"/>
</dbReference>
<evidence type="ECO:0000256" key="1">
    <source>
        <dbReference type="ARBA" id="ARBA00003726"/>
    </source>
</evidence>
<keyword evidence="5 8" id="KW-0808">Transferase</keyword>
<dbReference type="Pfam" id="PF00793">
    <property type="entry name" value="DAHP_synth_1"/>
    <property type="match status" value="1"/>
</dbReference>
<comment type="similarity">
    <text evidence="3 8">Belongs to the class-I DAHP synthase family.</text>
</comment>
<proteinExistence type="inferred from homology"/>
<evidence type="ECO:0000256" key="2">
    <source>
        <dbReference type="ARBA" id="ARBA00004688"/>
    </source>
</evidence>
<dbReference type="GO" id="GO:0005737">
    <property type="term" value="C:cytoplasm"/>
    <property type="evidence" value="ECO:0007669"/>
    <property type="project" value="TreeGrafter"/>
</dbReference>
<evidence type="ECO:0000313" key="11">
    <source>
        <dbReference type="Proteomes" id="UP000177042"/>
    </source>
</evidence>
<dbReference type="FunFam" id="3.20.20.70:FF:000005">
    <property type="entry name" value="Phospho-2-dehydro-3-deoxyheptonate aldolase"/>
    <property type="match status" value="1"/>
</dbReference>
<name>A0A1F5JDZ6_9BACT</name>
<dbReference type="GO" id="GO:0003849">
    <property type="term" value="F:3-deoxy-7-phosphoheptulonate synthase activity"/>
    <property type="evidence" value="ECO:0007669"/>
    <property type="project" value="UniProtKB-EC"/>
</dbReference>
<reference evidence="10 11" key="1">
    <citation type="journal article" date="2016" name="Nat. Commun.">
        <title>Thousands of microbial genomes shed light on interconnected biogeochemical processes in an aquifer system.</title>
        <authorList>
            <person name="Anantharaman K."/>
            <person name="Brown C.T."/>
            <person name="Hug L.A."/>
            <person name="Sharon I."/>
            <person name="Castelle C.J."/>
            <person name="Probst A.J."/>
            <person name="Thomas B.C."/>
            <person name="Singh A."/>
            <person name="Wilkins M.J."/>
            <person name="Karaoz U."/>
            <person name="Brodie E.L."/>
            <person name="Williams K.H."/>
            <person name="Hubbard S.S."/>
            <person name="Banfield J.F."/>
        </authorList>
    </citation>
    <scope>NUCLEOTIDE SEQUENCE [LARGE SCALE GENOMIC DNA]</scope>
</reference>
<dbReference type="EMBL" id="MFCX01000005">
    <property type="protein sequence ID" value="OGE26710.1"/>
    <property type="molecule type" value="Genomic_DNA"/>
</dbReference>
<keyword evidence="6 8" id="KW-0057">Aromatic amino acid biosynthesis</keyword>
<dbReference type="EC" id="2.5.1.54" evidence="8"/>
<evidence type="ECO:0000256" key="4">
    <source>
        <dbReference type="ARBA" id="ARBA00022605"/>
    </source>
</evidence>
<dbReference type="Proteomes" id="UP000177042">
    <property type="component" value="Unassembled WGS sequence"/>
</dbReference>
<organism evidence="10 11">
    <name type="scientific">Candidatus Daviesbacteria bacterium RIFCSPHIGHO2_02_FULL_39_12</name>
    <dbReference type="NCBI Taxonomy" id="1797770"/>
    <lineage>
        <taxon>Bacteria</taxon>
        <taxon>Candidatus Daviesiibacteriota</taxon>
    </lineage>
</organism>
<evidence type="ECO:0000256" key="5">
    <source>
        <dbReference type="ARBA" id="ARBA00022679"/>
    </source>
</evidence>
<dbReference type="GO" id="GO:0009073">
    <property type="term" value="P:aromatic amino acid family biosynthetic process"/>
    <property type="evidence" value="ECO:0007669"/>
    <property type="project" value="UniProtKB-KW"/>
</dbReference>
<feature type="domain" description="DAHP synthetase I/KDSA" evidence="9">
    <location>
        <begin position="42"/>
        <end position="346"/>
    </location>
</feature>
<dbReference type="Gene3D" id="3.20.20.70">
    <property type="entry name" value="Aldolase class I"/>
    <property type="match status" value="1"/>
</dbReference>
<dbReference type="NCBIfam" id="TIGR00034">
    <property type="entry name" value="aroFGH"/>
    <property type="match status" value="1"/>
</dbReference>
<comment type="caution">
    <text evidence="10">The sequence shown here is derived from an EMBL/GenBank/DDBJ whole genome shotgun (WGS) entry which is preliminary data.</text>
</comment>
<dbReference type="PIRSF" id="PIRSF001361">
    <property type="entry name" value="DAHP_synthase"/>
    <property type="match status" value="1"/>
</dbReference>
<dbReference type="GO" id="GO:0009423">
    <property type="term" value="P:chorismate biosynthetic process"/>
    <property type="evidence" value="ECO:0007669"/>
    <property type="project" value="UniProtKB-UniPathway"/>
</dbReference>
<dbReference type="NCBIfam" id="NF009395">
    <property type="entry name" value="PRK12755.1"/>
    <property type="match status" value="1"/>
</dbReference>
<dbReference type="InterPro" id="IPR013785">
    <property type="entry name" value="Aldolase_TIM"/>
</dbReference>
<dbReference type="UniPathway" id="UPA00053">
    <property type="reaction ID" value="UER00084"/>
</dbReference>
<accession>A0A1F5JDZ6</accession>
<gene>
    <name evidence="10" type="ORF">A3C26_01110</name>
</gene>
<dbReference type="SUPFAM" id="SSF51569">
    <property type="entry name" value="Aldolase"/>
    <property type="match status" value="1"/>
</dbReference>